<dbReference type="Pfam" id="PF00902">
    <property type="entry name" value="TatC"/>
    <property type="match status" value="1"/>
</dbReference>
<comment type="caution">
    <text evidence="5">Lacks conserved residue(s) required for the propagation of feature annotation.</text>
</comment>
<dbReference type="PRINTS" id="PR01840">
    <property type="entry name" value="TATCFAMILY"/>
</dbReference>
<comment type="similarity">
    <text evidence="5">Belongs to the TatC family.</text>
</comment>
<gene>
    <name evidence="5 7" type="primary">tatC</name>
    <name evidence="7" type="ORF">POL72_30680</name>
</gene>
<dbReference type="InterPro" id="IPR002033">
    <property type="entry name" value="TatC"/>
</dbReference>
<name>A0ABT5C6U9_9BACT</name>
<dbReference type="PANTHER" id="PTHR30371:SF0">
    <property type="entry name" value="SEC-INDEPENDENT PROTEIN TRANSLOCASE PROTEIN TATC, CHLOROPLASTIC-RELATED"/>
    <property type="match status" value="1"/>
</dbReference>
<sequence>MSQEQAAAVKSGSPEATGAPSEAAAEPDEDKPMSFWEHLDELRKRLVRSILVFFAACVVGWEVREELLHFLTVPFVQAWREQNLPGNPSLHFGAPAAAFVAYFKLSMIGGAAMASPFIFYQLWAFVAPGLYAREKRYVIPFVLFSTILFVGGGLFGWRAAFPISFGYFLSLAGTVGGDGVTITPTVMMGDYLDFVAQLLLGFGIIFEIPLIVLFLSIAGLVNYIQLIMFGRWFVFGAFVVAAVLTPPDVTSQLVMAVPMCLLYVLSIGLAYIFGKPPTDAQRAAYKARKDKEVTKG</sequence>
<keyword evidence="2 5" id="KW-0812">Transmembrane</keyword>
<dbReference type="NCBIfam" id="TIGR00945">
    <property type="entry name" value="tatC"/>
    <property type="match status" value="1"/>
</dbReference>
<dbReference type="PROSITE" id="PS01218">
    <property type="entry name" value="TATC"/>
    <property type="match status" value="1"/>
</dbReference>
<reference evidence="7 8" key="1">
    <citation type="submission" date="2023-01" db="EMBL/GenBank/DDBJ databases">
        <title>Minimal conservation of predation-associated metabolite biosynthetic gene clusters underscores biosynthetic potential of Myxococcota including descriptions for ten novel species: Archangium lansinium sp. nov., Myxococcus landrumus sp. nov., Nannocystis bai.</title>
        <authorList>
            <person name="Ahearne A."/>
            <person name="Stevens C."/>
            <person name="Dowd S."/>
        </authorList>
    </citation>
    <scope>NUCLEOTIDE SEQUENCE [LARGE SCALE GENOMIC DNA]</scope>
    <source>
        <strain evidence="7 8">WIWO2</strain>
    </source>
</reference>
<accession>A0ABT5C6U9</accession>
<comment type="function">
    <text evidence="5">Part of the twin-arginine translocation (Tat) system that transports large folded proteins containing a characteristic twin-arginine motif in their signal peptide across membranes.</text>
</comment>
<evidence type="ECO:0000313" key="8">
    <source>
        <dbReference type="Proteomes" id="UP001217485"/>
    </source>
</evidence>
<evidence type="ECO:0000256" key="6">
    <source>
        <dbReference type="SAM" id="MobiDB-lite"/>
    </source>
</evidence>
<dbReference type="EMBL" id="JAQNDK010000003">
    <property type="protein sequence ID" value="MDC0682140.1"/>
    <property type="molecule type" value="Genomic_DNA"/>
</dbReference>
<protein>
    <recommendedName>
        <fullName evidence="5">Sec-independent protein translocase protein TatC</fullName>
    </recommendedName>
</protein>
<evidence type="ECO:0000256" key="3">
    <source>
        <dbReference type="ARBA" id="ARBA00022989"/>
    </source>
</evidence>
<feature type="region of interest" description="Disordered" evidence="6">
    <location>
        <begin position="1"/>
        <end position="30"/>
    </location>
</feature>
<keyword evidence="5" id="KW-1003">Cell membrane</keyword>
<keyword evidence="3 5" id="KW-1133">Transmembrane helix</keyword>
<dbReference type="RefSeq" id="WP_272099754.1">
    <property type="nucleotide sequence ID" value="NZ_JAQNDK010000003.1"/>
</dbReference>
<feature type="transmembrane region" description="Helical" evidence="5">
    <location>
        <begin position="253"/>
        <end position="273"/>
    </location>
</feature>
<evidence type="ECO:0000256" key="2">
    <source>
        <dbReference type="ARBA" id="ARBA00022692"/>
    </source>
</evidence>
<keyword evidence="5" id="KW-0813">Transport</keyword>
<feature type="transmembrane region" description="Helical" evidence="5">
    <location>
        <begin position="229"/>
        <end position="247"/>
    </location>
</feature>
<dbReference type="HAMAP" id="MF_00902">
    <property type="entry name" value="TatC"/>
    <property type="match status" value="1"/>
</dbReference>
<organism evidence="7 8">
    <name type="scientific">Sorangium atrum</name>
    <dbReference type="NCBI Taxonomy" id="2995308"/>
    <lineage>
        <taxon>Bacteria</taxon>
        <taxon>Pseudomonadati</taxon>
        <taxon>Myxococcota</taxon>
        <taxon>Polyangia</taxon>
        <taxon>Polyangiales</taxon>
        <taxon>Polyangiaceae</taxon>
        <taxon>Sorangium</taxon>
    </lineage>
</organism>
<keyword evidence="8" id="KW-1185">Reference proteome</keyword>
<evidence type="ECO:0000256" key="5">
    <source>
        <dbReference type="HAMAP-Rule" id="MF_00902"/>
    </source>
</evidence>
<comment type="caution">
    <text evidence="7">The sequence shown here is derived from an EMBL/GenBank/DDBJ whole genome shotgun (WGS) entry which is preliminary data.</text>
</comment>
<dbReference type="PANTHER" id="PTHR30371">
    <property type="entry name" value="SEC-INDEPENDENT PROTEIN TRANSLOCASE PROTEIN TATC"/>
    <property type="match status" value="1"/>
</dbReference>
<feature type="transmembrane region" description="Helical" evidence="5">
    <location>
        <begin position="99"/>
        <end position="125"/>
    </location>
</feature>
<keyword evidence="5" id="KW-0653">Protein transport</keyword>
<dbReference type="Proteomes" id="UP001217485">
    <property type="component" value="Unassembled WGS sequence"/>
</dbReference>
<evidence type="ECO:0000256" key="4">
    <source>
        <dbReference type="ARBA" id="ARBA00023136"/>
    </source>
</evidence>
<keyword evidence="5" id="KW-0811">Translocation</keyword>
<proteinExistence type="inferred from homology"/>
<feature type="transmembrane region" description="Helical" evidence="5">
    <location>
        <begin position="194"/>
        <end position="217"/>
    </location>
</feature>
<comment type="subunit">
    <text evidence="5">Forms a complex with TatA.</text>
</comment>
<evidence type="ECO:0000313" key="7">
    <source>
        <dbReference type="EMBL" id="MDC0682140.1"/>
    </source>
</evidence>
<feature type="transmembrane region" description="Helical" evidence="5">
    <location>
        <begin position="137"/>
        <end position="157"/>
    </location>
</feature>
<keyword evidence="4 5" id="KW-0472">Membrane</keyword>
<comment type="subcellular location">
    <subcellularLocation>
        <location evidence="5">Cell membrane</location>
        <topology evidence="5">Multi-pass membrane protein</topology>
    </subcellularLocation>
    <subcellularLocation>
        <location evidence="1">Membrane</location>
        <topology evidence="1">Multi-pass membrane protein</topology>
    </subcellularLocation>
</comment>
<dbReference type="InterPro" id="IPR019820">
    <property type="entry name" value="Sec-indep_translocase_CS"/>
</dbReference>
<evidence type="ECO:0000256" key="1">
    <source>
        <dbReference type="ARBA" id="ARBA00004141"/>
    </source>
</evidence>